<organism evidence="16 17">
    <name type="scientific">Diplodia corticola</name>
    <dbReference type="NCBI Taxonomy" id="236234"/>
    <lineage>
        <taxon>Eukaryota</taxon>
        <taxon>Fungi</taxon>
        <taxon>Dikarya</taxon>
        <taxon>Ascomycota</taxon>
        <taxon>Pezizomycotina</taxon>
        <taxon>Dothideomycetes</taxon>
        <taxon>Dothideomycetes incertae sedis</taxon>
        <taxon>Botryosphaeriales</taxon>
        <taxon>Botryosphaeriaceae</taxon>
        <taxon>Diplodia</taxon>
    </lineage>
</organism>
<dbReference type="InterPro" id="IPR007905">
    <property type="entry name" value="EBP"/>
</dbReference>
<keyword evidence="8" id="KW-0443">Lipid metabolism</keyword>
<protein>
    <submittedName>
        <fullName evidence="16">Ebp domain-containing protein</fullName>
    </submittedName>
</protein>
<dbReference type="GeneID" id="31013051"/>
<dbReference type="GO" id="GO:0016020">
    <property type="term" value="C:membrane"/>
    <property type="evidence" value="ECO:0007669"/>
    <property type="project" value="UniProtKB-SubCell"/>
</dbReference>
<evidence type="ECO:0000256" key="9">
    <source>
        <dbReference type="ARBA" id="ARBA00023136"/>
    </source>
</evidence>
<feature type="transmembrane region" description="Helical" evidence="14">
    <location>
        <begin position="108"/>
        <end position="127"/>
    </location>
</feature>
<evidence type="ECO:0000259" key="15">
    <source>
        <dbReference type="PROSITE" id="PS51751"/>
    </source>
</evidence>
<proteinExistence type="inferred from homology"/>
<dbReference type="EMBL" id="MNUE01000022">
    <property type="protein sequence ID" value="OJD34577.1"/>
    <property type="molecule type" value="Genomic_DNA"/>
</dbReference>
<keyword evidence="17" id="KW-1185">Reference proteome</keyword>
<dbReference type="Proteomes" id="UP000183809">
    <property type="component" value="Unassembled WGS sequence"/>
</dbReference>
<keyword evidence="9 13" id="KW-0472">Membrane</keyword>
<evidence type="ECO:0000256" key="7">
    <source>
        <dbReference type="ARBA" id="ARBA00023011"/>
    </source>
</evidence>
<evidence type="ECO:0000256" key="1">
    <source>
        <dbReference type="ARBA" id="ARBA00004141"/>
    </source>
</evidence>
<feature type="transmembrane region" description="Helical" evidence="14">
    <location>
        <begin position="277"/>
        <end position="299"/>
    </location>
</feature>
<dbReference type="Pfam" id="PF05241">
    <property type="entry name" value="EBP"/>
    <property type="match status" value="1"/>
</dbReference>
<keyword evidence="7" id="KW-0756">Sterol biosynthesis</keyword>
<reference evidence="16 17" key="1">
    <citation type="submission" date="2016-10" db="EMBL/GenBank/DDBJ databases">
        <title>Proteomics and genomics reveal pathogen-plant mechanisms compatible with a hemibiotrophic lifestyle of Diplodia corticola.</title>
        <authorList>
            <person name="Fernandes I."/>
            <person name="De Jonge R."/>
            <person name="Van De Peer Y."/>
            <person name="Devreese B."/>
            <person name="Alves A."/>
            <person name="Esteves A.C."/>
        </authorList>
    </citation>
    <scope>NUCLEOTIDE SEQUENCE [LARGE SCALE GENOMIC DNA]</scope>
    <source>
        <strain evidence="16 17">CBS 112549</strain>
    </source>
</reference>
<dbReference type="OrthoDB" id="58557at2759"/>
<keyword evidence="10" id="KW-1207">Sterol metabolism</keyword>
<evidence type="ECO:0000256" key="8">
    <source>
        <dbReference type="ARBA" id="ARBA00023098"/>
    </source>
</evidence>
<evidence type="ECO:0000256" key="3">
    <source>
        <dbReference type="ARBA" id="ARBA00022516"/>
    </source>
</evidence>
<dbReference type="GO" id="GO:0016126">
    <property type="term" value="P:sterol biosynthetic process"/>
    <property type="evidence" value="ECO:0007669"/>
    <property type="project" value="UniProtKB-KW"/>
</dbReference>
<comment type="similarity">
    <text evidence="2">Belongs to the EBP family.</text>
</comment>
<evidence type="ECO:0000256" key="14">
    <source>
        <dbReference type="SAM" id="Phobius"/>
    </source>
</evidence>
<accession>A0A1J9R1W3</accession>
<dbReference type="PROSITE" id="PS51751">
    <property type="entry name" value="EXPERA"/>
    <property type="match status" value="1"/>
</dbReference>
<dbReference type="RefSeq" id="XP_020130837.1">
    <property type="nucleotide sequence ID" value="XM_020272791.1"/>
</dbReference>
<comment type="caution">
    <text evidence="16">The sequence shown here is derived from an EMBL/GenBank/DDBJ whole genome shotgun (WGS) entry which is preliminary data.</text>
</comment>
<dbReference type="GO" id="GO:0047750">
    <property type="term" value="F:cholestenol delta-isomerase activity"/>
    <property type="evidence" value="ECO:0007669"/>
    <property type="project" value="InterPro"/>
</dbReference>
<dbReference type="GO" id="GO:0004769">
    <property type="term" value="F:steroid Delta-isomerase activity"/>
    <property type="evidence" value="ECO:0007669"/>
    <property type="project" value="TreeGrafter"/>
</dbReference>
<evidence type="ECO:0000256" key="6">
    <source>
        <dbReference type="ARBA" id="ARBA00022989"/>
    </source>
</evidence>
<keyword evidence="11" id="KW-0753">Steroid metabolism</keyword>
<evidence type="ECO:0000256" key="12">
    <source>
        <dbReference type="ARBA" id="ARBA00023235"/>
    </source>
</evidence>
<dbReference type="AlphaFoldDB" id="A0A1J9R1W3"/>
<dbReference type="GO" id="GO:0000247">
    <property type="term" value="F:C-8 sterol isomerase activity"/>
    <property type="evidence" value="ECO:0007669"/>
    <property type="project" value="TreeGrafter"/>
</dbReference>
<evidence type="ECO:0000256" key="13">
    <source>
        <dbReference type="PROSITE-ProRule" id="PRU01087"/>
    </source>
</evidence>
<name>A0A1J9R1W3_9PEZI</name>
<comment type="subcellular location">
    <subcellularLocation>
        <location evidence="1">Membrane</location>
        <topology evidence="1">Multi-pass membrane protein</topology>
    </subcellularLocation>
</comment>
<feature type="transmembrane region" description="Helical" evidence="14">
    <location>
        <begin position="208"/>
        <end position="231"/>
    </location>
</feature>
<dbReference type="GO" id="GO:0005783">
    <property type="term" value="C:endoplasmic reticulum"/>
    <property type="evidence" value="ECO:0007669"/>
    <property type="project" value="TreeGrafter"/>
</dbReference>
<dbReference type="InterPro" id="IPR033118">
    <property type="entry name" value="EXPERA"/>
</dbReference>
<keyword evidence="12" id="KW-0413">Isomerase</keyword>
<dbReference type="PANTHER" id="PTHR14207:SF0">
    <property type="entry name" value="3-BETA-HYDROXYSTEROID-DELTA(8),DELTA(7)-ISOMERASE"/>
    <property type="match status" value="1"/>
</dbReference>
<sequence>MARATINDLITAKLPALFGCNGLLPLAADCYSASPPNRPPSMEPAGLVASAASAMAESATAAAAAFEPAAEVPVQLNATKPPDPLHPYYPLEVEIAGYLANEYTMVQLLASFAAGCAIVFMVTFLVAKKIRPTLRGSEILQILWRLHTLLLRRQDTRRDSLSRAQPNECKPGFFVYNFRRMGGSQHLFGQLWKEYALSDSRYLTMDPFVLCMETITAVCWGPLSFVVAHMITTDHPLRYPLQAIVSLGQLYGDVLYYATAMFDHYLTDLNYSRPESYYFWFYFVFMNAFWIVIPTILIVNSLRASGRAFKAVARVEKCLNSSPVSPRKRKDL</sequence>
<evidence type="ECO:0000256" key="10">
    <source>
        <dbReference type="ARBA" id="ARBA00023166"/>
    </source>
</evidence>
<keyword evidence="5" id="KW-0752">Steroid biosynthesis</keyword>
<keyword evidence="4 13" id="KW-0812">Transmembrane</keyword>
<gene>
    <name evidence="16" type="ORF">BKCO1_22000127</name>
</gene>
<evidence type="ECO:0000313" key="16">
    <source>
        <dbReference type="EMBL" id="OJD34577.1"/>
    </source>
</evidence>
<dbReference type="PANTHER" id="PTHR14207">
    <property type="entry name" value="STEROL ISOMERASE"/>
    <property type="match status" value="1"/>
</dbReference>
<evidence type="ECO:0000256" key="11">
    <source>
        <dbReference type="ARBA" id="ARBA00023221"/>
    </source>
</evidence>
<evidence type="ECO:0000256" key="4">
    <source>
        <dbReference type="ARBA" id="ARBA00022692"/>
    </source>
</evidence>
<dbReference type="STRING" id="236234.A0A1J9R1W3"/>
<keyword evidence="3" id="KW-0444">Lipid biosynthesis</keyword>
<evidence type="ECO:0000256" key="2">
    <source>
        <dbReference type="ARBA" id="ARBA00008337"/>
    </source>
</evidence>
<keyword evidence="6 13" id="KW-1133">Transmembrane helix</keyword>
<feature type="domain" description="EXPERA" evidence="15">
    <location>
        <begin position="158"/>
        <end position="298"/>
    </location>
</feature>
<evidence type="ECO:0000256" key="5">
    <source>
        <dbReference type="ARBA" id="ARBA00022955"/>
    </source>
</evidence>
<evidence type="ECO:0000313" key="17">
    <source>
        <dbReference type="Proteomes" id="UP000183809"/>
    </source>
</evidence>